<keyword evidence="6 14" id="KW-0812">Transmembrane</keyword>
<feature type="transmembrane region" description="Helical" evidence="14">
    <location>
        <begin position="106"/>
        <end position="129"/>
    </location>
</feature>
<dbReference type="InterPro" id="IPR017938">
    <property type="entry name" value="Riboflavin_synthase-like_b-brl"/>
</dbReference>
<dbReference type="Gene3D" id="3.40.50.80">
    <property type="entry name" value="Nucleotide-binding domain of ferredoxin-NADP reductase (FNR) module"/>
    <property type="match status" value="1"/>
</dbReference>
<dbReference type="AlphaFoldDB" id="A0A2S4KM62"/>
<gene>
    <name evidence="16" type="ORF">TPAR_08481</name>
</gene>
<dbReference type="InterPro" id="IPR017927">
    <property type="entry name" value="FAD-bd_FR_type"/>
</dbReference>
<dbReference type="Pfam" id="PF01794">
    <property type="entry name" value="Ferric_reduct"/>
    <property type="match status" value="1"/>
</dbReference>
<comment type="caution">
    <text evidence="16">The sequence shown here is derived from an EMBL/GenBank/DDBJ whole genome shotgun (WGS) entry which is preliminary data.</text>
</comment>
<organism evidence="16 17">
    <name type="scientific">Tolypocladium paradoxum</name>
    <dbReference type="NCBI Taxonomy" id="94208"/>
    <lineage>
        <taxon>Eukaryota</taxon>
        <taxon>Fungi</taxon>
        <taxon>Dikarya</taxon>
        <taxon>Ascomycota</taxon>
        <taxon>Pezizomycotina</taxon>
        <taxon>Sordariomycetes</taxon>
        <taxon>Hypocreomycetidae</taxon>
        <taxon>Hypocreales</taxon>
        <taxon>Ophiocordycipitaceae</taxon>
        <taxon>Tolypocladium</taxon>
    </lineage>
</organism>
<keyword evidence="17" id="KW-1185">Reference proteome</keyword>
<dbReference type="InterPro" id="IPR039261">
    <property type="entry name" value="FNR_nucleotide-bd"/>
</dbReference>
<evidence type="ECO:0000259" key="15">
    <source>
        <dbReference type="PROSITE" id="PS51384"/>
    </source>
</evidence>
<comment type="catalytic activity">
    <reaction evidence="12">
        <text>2 a Fe(II)-siderophore + NADP(+) + H(+) = 2 a Fe(III)-siderophore + NADPH</text>
        <dbReference type="Rhea" id="RHEA:28795"/>
        <dbReference type="Rhea" id="RHEA-COMP:11342"/>
        <dbReference type="Rhea" id="RHEA-COMP:11344"/>
        <dbReference type="ChEBI" id="CHEBI:15378"/>
        <dbReference type="ChEBI" id="CHEBI:29033"/>
        <dbReference type="ChEBI" id="CHEBI:29034"/>
        <dbReference type="ChEBI" id="CHEBI:57783"/>
        <dbReference type="ChEBI" id="CHEBI:58349"/>
        <dbReference type="EC" id="1.16.1.9"/>
    </reaction>
</comment>
<dbReference type="STRING" id="94208.A0A2S4KM62"/>
<comment type="subcellular location">
    <subcellularLocation>
        <location evidence="1">Cell membrane</location>
        <topology evidence="1">Multi-pass membrane protein</topology>
    </subcellularLocation>
</comment>
<evidence type="ECO:0000256" key="3">
    <source>
        <dbReference type="ARBA" id="ARBA00012668"/>
    </source>
</evidence>
<dbReference type="EC" id="1.16.1.9" evidence="3"/>
<dbReference type="GO" id="GO:0005886">
    <property type="term" value="C:plasma membrane"/>
    <property type="evidence" value="ECO:0007669"/>
    <property type="project" value="UniProtKB-SubCell"/>
</dbReference>
<dbReference type="CDD" id="cd06186">
    <property type="entry name" value="NOX_Duox_like_FAD_NADP"/>
    <property type="match status" value="1"/>
</dbReference>
<proteinExistence type="inferred from homology"/>
<dbReference type="Pfam" id="PF08022">
    <property type="entry name" value="FAD_binding_8"/>
    <property type="match status" value="1"/>
</dbReference>
<evidence type="ECO:0000256" key="10">
    <source>
        <dbReference type="ARBA" id="ARBA00023065"/>
    </source>
</evidence>
<feature type="transmembrane region" description="Helical" evidence="14">
    <location>
        <begin position="44"/>
        <end position="64"/>
    </location>
</feature>
<evidence type="ECO:0000256" key="13">
    <source>
        <dbReference type="SAM" id="MobiDB-lite"/>
    </source>
</evidence>
<feature type="transmembrane region" description="Helical" evidence="14">
    <location>
        <begin position="279"/>
        <end position="299"/>
    </location>
</feature>
<keyword evidence="9" id="KW-0560">Oxidoreductase</keyword>
<dbReference type="SUPFAM" id="SSF52343">
    <property type="entry name" value="Ferredoxin reductase-like, C-terminal NADP-linked domain"/>
    <property type="match status" value="1"/>
</dbReference>
<evidence type="ECO:0000313" key="17">
    <source>
        <dbReference type="Proteomes" id="UP000237481"/>
    </source>
</evidence>
<feature type="domain" description="FAD-binding FR-type" evidence="15">
    <location>
        <begin position="296"/>
        <end position="405"/>
    </location>
</feature>
<dbReference type="OrthoDB" id="17725at2759"/>
<evidence type="ECO:0000313" key="16">
    <source>
        <dbReference type="EMBL" id="POR31272.1"/>
    </source>
</evidence>
<evidence type="ECO:0000256" key="5">
    <source>
        <dbReference type="ARBA" id="ARBA00022475"/>
    </source>
</evidence>
<dbReference type="InterPro" id="IPR013112">
    <property type="entry name" value="FAD-bd_8"/>
</dbReference>
<dbReference type="Proteomes" id="UP000237481">
    <property type="component" value="Unassembled WGS sequence"/>
</dbReference>
<dbReference type="SFLD" id="SFLDS00052">
    <property type="entry name" value="Ferric_Reductase_Domain"/>
    <property type="match status" value="1"/>
</dbReference>
<feature type="transmembrane region" description="Helical" evidence="14">
    <location>
        <begin position="254"/>
        <end position="273"/>
    </location>
</feature>
<feature type="region of interest" description="Disordered" evidence="13">
    <location>
        <begin position="494"/>
        <end position="523"/>
    </location>
</feature>
<dbReference type="SFLD" id="SFLDG01168">
    <property type="entry name" value="Ferric_reductase_subgroup_(FRE"/>
    <property type="match status" value="1"/>
</dbReference>
<evidence type="ECO:0000256" key="7">
    <source>
        <dbReference type="ARBA" id="ARBA00022982"/>
    </source>
</evidence>
<feature type="transmembrane region" description="Helical" evidence="14">
    <location>
        <begin position="219"/>
        <end position="242"/>
    </location>
</feature>
<reference evidence="16 17" key="1">
    <citation type="submission" date="2018-01" db="EMBL/GenBank/DDBJ databases">
        <title>Harnessing the power of phylogenomics to disentangle the directionality and signatures of interkingdom host jumping in the parasitic fungal genus Tolypocladium.</title>
        <authorList>
            <person name="Quandt C.A."/>
            <person name="Patterson W."/>
            <person name="Spatafora J.W."/>
        </authorList>
    </citation>
    <scope>NUCLEOTIDE SEQUENCE [LARGE SCALE GENOMIC DNA]</scope>
    <source>
        <strain evidence="16 17">NRBC 100945</strain>
    </source>
</reference>
<keyword evidence="7" id="KW-0249">Electron transport</keyword>
<evidence type="ECO:0000256" key="9">
    <source>
        <dbReference type="ARBA" id="ARBA00023002"/>
    </source>
</evidence>
<evidence type="ECO:0000256" key="12">
    <source>
        <dbReference type="ARBA" id="ARBA00048483"/>
    </source>
</evidence>
<dbReference type="PROSITE" id="PS51384">
    <property type="entry name" value="FAD_FR"/>
    <property type="match status" value="1"/>
</dbReference>
<dbReference type="InterPro" id="IPR013130">
    <property type="entry name" value="Fe3_Rdtase_TM_dom"/>
</dbReference>
<keyword evidence="5" id="KW-1003">Cell membrane</keyword>
<feature type="compositionally biased region" description="Basic and acidic residues" evidence="13">
    <location>
        <begin position="509"/>
        <end position="522"/>
    </location>
</feature>
<keyword evidence="4" id="KW-0813">Transport</keyword>
<evidence type="ECO:0000256" key="1">
    <source>
        <dbReference type="ARBA" id="ARBA00004651"/>
    </source>
</evidence>
<dbReference type="InterPro" id="IPR051410">
    <property type="entry name" value="Ferric/Cupric_Reductase"/>
</dbReference>
<dbReference type="GO" id="GO:0015677">
    <property type="term" value="P:copper ion import"/>
    <property type="evidence" value="ECO:0007669"/>
    <property type="project" value="TreeGrafter"/>
</dbReference>
<feature type="transmembrane region" description="Helical" evidence="14">
    <location>
        <begin position="149"/>
        <end position="173"/>
    </location>
</feature>
<dbReference type="EMBL" id="PKSG01001062">
    <property type="protein sequence ID" value="POR31272.1"/>
    <property type="molecule type" value="Genomic_DNA"/>
</dbReference>
<accession>A0A2S4KM62</accession>
<dbReference type="GO" id="GO:0006826">
    <property type="term" value="P:iron ion transport"/>
    <property type="evidence" value="ECO:0007669"/>
    <property type="project" value="TreeGrafter"/>
</dbReference>
<dbReference type="InterPro" id="IPR013121">
    <property type="entry name" value="Fe_red_NAD-bd_6"/>
</dbReference>
<dbReference type="PANTHER" id="PTHR32361">
    <property type="entry name" value="FERRIC/CUPRIC REDUCTASE TRANSMEMBRANE COMPONENT"/>
    <property type="match status" value="1"/>
</dbReference>
<dbReference type="GO" id="GO:0052851">
    <property type="term" value="F:ferric-chelate reductase (NADPH) activity"/>
    <property type="evidence" value="ECO:0007669"/>
    <property type="project" value="UniProtKB-EC"/>
</dbReference>
<evidence type="ECO:0000256" key="2">
    <source>
        <dbReference type="ARBA" id="ARBA00006278"/>
    </source>
</evidence>
<keyword evidence="11 14" id="KW-0472">Membrane</keyword>
<evidence type="ECO:0000256" key="11">
    <source>
        <dbReference type="ARBA" id="ARBA00023136"/>
    </source>
</evidence>
<dbReference type="SUPFAM" id="SSF63380">
    <property type="entry name" value="Riboflavin synthase domain-like"/>
    <property type="match status" value="1"/>
</dbReference>
<evidence type="ECO:0000256" key="8">
    <source>
        <dbReference type="ARBA" id="ARBA00022989"/>
    </source>
</evidence>
<dbReference type="GO" id="GO:0006879">
    <property type="term" value="P:intracellular iron ion homeostasis"/>
    <property type="evidence" value="ECO:0007669"/>
    <property type="project" value="TreeGrafter"/>
</dbReference>
<evidence type="ECO:0000256" key="14">
    <source>
        <dbReference type="SAM" id="Phobius"/>
    </source>
</evidence>
<keyword evidence="10" id="KW-0406">Ion transport</keyword>
<evidence type="ECO:0000256" key="6">
    <source>
        <dbReference type="ARBA" id="ARBA00022692"/>
    </source>
</evidence>
<sequence>MWYLPILNQPVQFHSSRDPGTCNLTPEQCAYKSQYWVFWYEADLVYALPTVYFFVSAIALFAIARFTSDYAPERLTGSAAWRRSVSALRFLSYKSWRAGSWNSQPLGVFLLGAVGAVFLGALTLGPRPYYWPTDAHYGNSPPIATRTGWLALACVPFVLALGAKANMVSALTGVPPEQLNVWHNWISWAMFVLALIHTFPFIVFHNRAGDTAMVFRDGGVWLAGVIALVAQAWLTFMSISWIRNRWYEFFKATHYFFAAAFLVFFFLHCSFRLTSWDYFIAMGAIYLASLSYAVGKTWFKYGIRHTARLRLETPDSLRIAVQTKSSWRPGQHVYLRFLTCGVHVLTSHPLTVCSLPGADARGGELIFHVQPRGGLTRRLASLAKKQPDAGVKVLLEGPYGGLPMRWSKGFDRTLVVAGGSGCGLTLSLIEDWLRNRGASSGGDLKVVLATRDPEMPIWYMEELQHMAERQRGTNLADIPGLSIALYETHASPAASPVTHSGFASSGDDDEKRQQQPRLREDSNSTASLFSIKFFRGRPDTGSAVRELSLQGPHGSVGVAVCGPSGMVHDVAAEAAAQQQRIVRGQSGASEVWFHKEAFS</sequence>
<evidence type="ECO:0000256" key="4">
    <source>
        <dbReference type="ARBA" id="ARBA00022448"/>
    </source>
</evidence>
<name>A0A2S4KM62_9HYPO</name>
<feature type="transmembrane region" description="Helical" evidence="14">
    <location>
        <begin position="185"/>
        <end position="204"/>
    </location>
</feature>
<dbReference type="Pfam" id="PF08030">
    <property type="entry name" value="NAD_binding_6"/>
    <property type="match status" value="1"/>
</dbReference>
<protein>
    <recommendedName>
        <fullName evidence="3">ferric-chelate reductase (NADPH)</fullName>
        <ecNumber evidence="3">1.16.1.9</ecNumber>
    </recommendedName>
</protein>
<keyword evidence="8 14" id="KW-1133">Transmembrane helix</keyword>
<comment type="similarity">
    <text evidence="2">Belongs to the ferric reductase (FRE) family.</text>
</comment>